<dbReference type="Proteomes" id="UP000548326">
    <property type="component" value="Unassembled WGS sequence"/>
</dbReference>
<evidence type="ECO:0000313" key="3">
    <source>
        <dbReference type="Proteomes" id="UP000548326"/>
    </source>
</evidence>
<sequence>MENKGDFKSEAHKQYAEVEKELNNLEINYAYFVIALNTACIGFGFVQSITLKLNIHSGLLLLAVLFWFLSVVNGVLLIRSFISMVRFERTQLGDGLTGRAVPDGEYEKIYGTLSKKFVKKNLWMYIFIGLGILAYIIWHLIKMASN</sequence>
<dbReference type="EMBL" id="JACHCA010000022">
    <property type="protein sequence ID" value="MBB6131350.1"/>
    <property type="molecule type" value="Genomic_DNA"/>
</dbReference>
<gene>
    <name evidence="2" type="ORF">HDF22_005501</name>
</gene>
<name>A0A841JK33_9SPHI</name>
<proteinExistence type="predicted"/>
<keyword evidence="1" id="KW-0812">Transmembrane</keyword>
<comment type="caution">
    <text evidence="2">The sequence shown here is derived from an EMBL/GenBank/DDBJ whole genome shotgun (WGS) entry which is preliminary data.</text>
</comment>
<dbReference type="AlphaFoldDB" id="A0A841JK33"/>
<keyword evidence="1" id="KW-1133">Transmembrane helix</keyword>
<feature type="transmembrane region" description="Helical" evidence="1">
    <location>
        <begin position="58"/>
        <end position="82"/>
    </location>
</feature>
<feature type="transmembrane region" description="Helical" evidence="1">
    <location>
        <begin position="29"/>
        <end position="46"/>
    </location>
</feature>
<reference evidence="2 3" key="1">
    <citation type="submission" date="2020-08" db="EMBL/GenBank/DDBJ databases">
        <title>Genomic Encyclopedia of Type Strains, Phase IV (KMG-V): Genome sequencing to study the core and pangenomes of soil and plant-associated prokaryotes.</title>
        <authorList>
            <person name="Whitman W."/>
        </authorList>
    </citation>
    <scope>NUCLEOTIDE SEQUENCE [LARGE SCALE GENOMIC DNA]</scope>
    <source>
        <strain evidence="2 3">MP601</strain>
    </source>
</reference>
<evidence type="ECO:0000313" key="2">
    <source>
        <dbReference type="EMBL" id="MBB6131350.1"/>
    </source>
</evidence>
<feature type="transmembrane region" description="Helical" evidence="1">
    <location>
        <begin position="122"/>
        <end position="141"/>
    </location>
</feature>
<accession>A0A841JK33</accession>
<protein>
    <submittedName>
        <fullName evidence="2">Uncharacterized protein</fullName>
    </submittedName>
</protein>
<evidence type="ECO:0000256" key="1">
    <source>
        <dbReference type="SAM" id="Phobius"/>
    </source>
</evidence>
<organism evidence="2 3">
    <name type="scientific">Mucilaginibacter lappiensis</name>
    <dbReference type="NCBI Taxonomy" id="354630"/>
    <lineage>
        <taxon>Bacteria</taxon>
        <taxon>Pseudomonadati</taxon>
        <taxon>Bacteroidota</taxon>
        <taxon>Sphingobacteriia</taxon>
        <taxon>Sphingobacteriales</taxon>
        <taxon>Sphingobacteriaceae</taxon>
        <taxon>Mucilaginibacter</taxon>
    </lineage>
</organism>
<dbReference type="RefSeq" id="WP_183589872.1">
    <property type="nucleotide sequence ID" value="NZ_JACHCA010000022.1"/>
</dbReference>
<keyword evidence="1" id="KW-0472">Membrane</keyword>